<dbReference type="InterPro" id="IPR016035">
    <property type="entry name" value="Acyl_Trfase/lysoPLipase"/>
</dbReference>
<feature type="compositionally biased region" description="Low complexity" evidence="5">
    <location>
        <begin position="671"/>
        <end position="689"/>
    </location>
</feature>
<comment type="caution">
    <text evidence="7">The sequence shown here is derived from an EMBL/GenBank/DDBJ whole genome shotgun (WGS) entry which is preliminary data.</text>
</comment>
<reference evidence="8" key="1">
    <citation type="journal article" date="2020" name="Stud. Mycol.">
        <title>101 Dothideomycetes genomes: A test case for predicting lifestyles and emergence of pathogens.</title>
        <authorList>
            <person name="Haridas S."/>
            <person name="Albert R."/>
            <person name="Binder M."/>
            <person name="Bloem J."/>
            <person name="LaButti K."/>
            <person name="Salamov A."/>
            <person name="Andreopoulos B."/>
            <person name="Baker S."/>
            <person name="Barry K."/>
            <person name="Bills G."/>
            <person name="Bluhm B."/>
            <person name="Cannon C."/>
            <person name="Castanera R."/>
            <person name="Culley D."/>
            <person name="Daum C."/>
            <person name="Ezra D."/>
            <person name="Gonzalez J."/>
            <person name="Henrissat B."/>
            <person name="Kuo A."/>
            <person name="Liang C."/>
            <person name="Lipzen A."/>
            <person name="Lutzoni F."/>
            <person name="Magnuson J."/>
            <person name="Mondo S."/>
            <person name="Nolan M."/>
            <person name="Ohm R."/>
            <person name="Pangilinan J."/>
            <person name="Park H.-J."/>
            <person name="Ramirez L."/>
            <person name="Alfaro M."/>
            <person name="Sun H."/>
            <person name="Tritt A."/>
            <person name="Yoshinaga Y."/>
            <person name="Zwiers L.-H."/>
            <person name="Turgeon B."/>
            <person name="Goodwin S."/>
            <person name="Spatafora J."/>
            <person name="Crous P."/>
            <person name="Grigoriev I."/>
        </authorList>
    </citation>
    <scope>NUCLEOTIDE SEQUENCE [LARGE SCALE GENOMIC DNA]</scope>
    <source>
        <strain evidence="8">CBS 304.66</strain>
    </source>
</reference>
<dbReference type="PROSITE" id="PS51635">
    <property type="entry name" value="PNPLA"/>
    <property type="match status" value="1"/>
</dbReference>
<protein>
    <submittedName>
        <fullName evidence="7">FabD/lysophospholipase-like protein</fullName>
    </submittedName>
</protein>
<evidence type="ECO:0000256" key="5">
    <source>
        <dbReference type="SAM" id="MobiDB-lite"/>
    </source>
</evidence>
<keyword evidence="3 4" id="KW-0443">Lipid metabolism</keyword>
<feature type="region of interest" description="Disordered" evidence="5">
    <location>
        <begin position="664"/>
        <end position="689"/>
    </location>
</feature>
<dbReference type="InterPro" id="IPR013087">
    <property type="entry name" value="Znf_C2H2_type"/>
</dbReference>
<feature type="compositionally biased region" description="Low complexity" evidence="5">
    <location>
        <begin position="37"/>
        <end position="57"/>
    </location>
</feature>
<sequence>MAATQYLVPPYVSGARDVPGPSGFNIQTGNNSNQPQAASTLALSESEISSLSPSSTGPEDRPLPLCNRSDNSDANPESPWSRKIILSLDGGGVRGYSSLLILKRLFYLIKQIELGQREGYVGVYPNPSCEEPKLTTYGPNQSSSEYPWFVPLLTGDEPMKVEQEAGDKIEDEDDDEDAISKSVDETFLSTTSVSQFKPHHYFDYIAGTSTGGLSAMMLSRMEMDIDKALQQYTTIGNAVFAKPRHLHTSIKGFNALRPKYPTKNMEKALQDVIEVGIKEELEMQRTSAQDVSFASNPSRCRTIAVAHGPADERNAVKHKYLFRSYEHPHPSPFSTLRKHELHYNPGPAHREPIWKIARATSAAPLYFRTIAFGNRRFRDGGMVANNPAELALNEAIQMHEQRPRLLISVGTGAPDPDQEPKQKSTSRRNFSYIKDGWNTISLMKDLITQSEDTHESVTKLIDVMAEDNKVEYHRFNAGNGMKNILLDEWDPKDGSKTLNTLQDLTIKHLKEPETHMSLLQCARTLVVVRRQRATTERWESYATGYVYYCHVKTCTKVARAFKTREALRLHIYDAHDMIWDTPISNDHGLKYACFWDQCQHDGVYVFQNRDAYLDHLRNYHKFERDPVFKNRAALENWLDHGRKGHREAFDFIANQRTMTLKANAKNQPPQADKGGSISAASGSDIASAS</sequence>
<evidence type="ECO:0000313" key="8">
    <source>
        <dbReference type="Proteomes" id="UP000800093"/>
    </source>
</evidence>
<feature type="region of interest" description="Disordered" evidence="5">
    <location>
        <begin position="408"/>
        <end position="427"/>
    </location>
</feature>
<proteinExistence type="predicted"/>
<feature type="active site" description="Proton acceptor" evidence="4">
    <location>
        <position position="379"/>
    </location>
</feature>
<dbReference type="GO" id="GO:0046486">
    <property type="term" value="P:glycerolipid metabolic process"/>
    <property type="evidence" value="ECO:0007669"/>
    <property type="project" value="UniProtKB-ARBA"/>
</dbReference>
<gene>
    <name evidence="7" type="ORF">CC78DRAFT_591342</name>
</gene>
<evidence type="ECO:0000256" key="4">
    <source>
        <dbReference type="PROSITE-ProRule" id="PRU01161"/>
    </source>
</evidence>
<dbReference type="AlphaFoldDB" id="A0A9P4MZ10"/>
<dbReference type="Pfam" id="PF01734">
    <property type="entry name" value="Patatin"/>
    <property type="match status" value="1"/>
</dbReference>
<name>A0A9P4MZ10_9PLEO</name>
<dbReference type="EMBL" id="ML986697">
    <property type="protein sequence ID" value="KAF2259842.1"/>
    <property type="molecule type" value="Genomic_DNA"/>
</dbReference>
<evidence type="ECO:0000256" key="1">
    <source>
        <dbReference type="ARBA" id="ARBA00022801"/>
    </source>
</evidence>
<dbReference type="GO" id="GO:0016020">
    <property type="term" value="C:membrane"/>
    <property type="evidence" value="ECO:0007669"/>
    <property type="project" value="TreeGrafter"/>
</dbReference>
<dbReference type="GO" id="GO:0047499">
    <property type="term" value="F:calcium-independent phospholipase A2 activity"/>
    <property type="evidence" value="ECO:0007669"/>
    <property type="project" value="TreeGrafter"/>
</dbReference>
<dbReference type="Gene3D" id="3.40.1090.10">
    <property type="entry name" value="Cytosolic phospholipase A2 catalytic domain"/>
    <property type="match status" value="1"/>
</dbReference>
<feature type="short sequence motif" description="GXSXG" evidence="4">
    <location>
        <begin position="207"/>
        <end position="211"/>
    </location>
</feature>
<feature type="active site" description="Nucleophile" evidence="4">
    <location>
        <position position="209"/>
    </location>
</feature>
<evidence type="ECO:0000259" key="6">
    <source>
        <dbReference type="PROSITE" id="PS51635"/>
    </source>
</evidence>
<dbReference type="Proteomes" id="UP000800093">
    <property type="component" value="Unassembled WGS sequence"/>
</dbReference>
<dbReference type="PANTHER" id="PTHR24185:SF1">
    <property type="entry name" value="CALCIUM-INDEPENDENT PHOSPHOLIPASE A2-GAMMA"/>
    <property type="match status" value="1"/>
</dbReference>
<dbReference type="SMART" id="SM00355">
    <property type="entry name" value="ZnF_C2H2"/>
    <property type="match status" value="2"/>
</dbReference>
<feature type="domain" description="PNPLA" evidence="6">
    <location>
        <begin position="86"/>
        <end position="392"/>
    </location>
</feature>
<dbReference type="PANTHER" id="PTHR24185">
    <property type="entry name" value="CALCIUM-INDEPENDENT PHOSPHOLIPASE A2-GAMMA"/>
    <property type="match status" value="1"/>
</dbReference>
<feature type="short sequence motif" description="DGA/G" evidence="4">
    <location>
        <begin position="379"/>
        <end position="381"/>
    </location>
</feature>
<dbReference type="GO" id="GO:0019369">
    <property type="term" value="P:arachidonate metabolic process"/>
    <property type="evidence" value="ECO:0007669"/>
    <property type="project" value="TreeGrafter"/>
</dbReference>
<accession>A0A9P4MZ10</accession>
<dbReference type="InterPro" id="IPR002641">
    <property type="entry name" value="PNPLA_dom"/>
</dbReference>
<feature type="region of interest" description="Disordered" evidence="5">
    <location>
        <begin position="1"/>
        <end position="79"/>
    </location>
</feature>
<keyword evidence="2 4" id="KW-0442">Lipid degradation</keyword>
<evidence type="ECO:0000256" key="2">
    <source>
        <dbReference type="ARBA" id="ARBA00022963"/>
    </source>
</evidence>
<dbReference type="GO" id="GO:0016042">
    <property type="term" value="P:lipid catabolic process"/>
    <property type="evidence" value="ECO:0007669"/>
    <property type="project" value="UniProtKB-UniRule"/>
</dbReference>
<feature type="short sequence motif" description="GXGXXG" evidence="4">
    <location>
        <begin position="90"/>
        <end position="95"/>
    </location>
</feature>
<organism evidence="7 8">
    <name type="scientific">Lojkania enalia</name>
    <dbReference type="NCBI Taxonomy" id="147567"/>
    <lineage>
        <taxon>Eukaryota</taxon>
        <taxon>Fungi</taxon>
        <taxon>Dikarya</taxon>
        <taxon>Ascomycota</taxon>
        <taxon>Pezizomycotina</taxon>
        <taxon>Dothideomycetes</taxon>
        <taxon>Pleosporomycetidae</taxon>
        <taxon>Pleosporales</taxon>
        <taxon>Pleosporales incertae sedis</taxon>
        <taxon>Lojkania</taxon>
    </lineage>
</organism>
<evidence type="ECO:0000313" key="7">
    <source>
        <dbReference type="EMBL" id="KAF2259842.1"/>
    </source>
</evidence>
<keyword evidence="1 4" id="KW-0378">Hydrolase</keyword>
<dbReference type="OrthoDB" id="626167at2759"/>
<keyword evidence="8" id="KW-1185">Reference proteome</keyword>
<dbReference type="SUPFAM" id="SSF52151">
    <property type="entry name" value="FabD/lysophospholipase-like"/>
    <property type="match status" value="1"/>
</dbReference>
<evidence type="ECO:0000256" key="3">
    <source>
        <dbReference type="ARBA" id="ARBA00023098"/>
    </source>
</evidence>
<feature type="compositionally biased region" description="Polar residues" evidence="5">
    <location>
        <begin position="24"/>
        <end position="36"/>
    </location>
</feature>